<accession>A0A8X6V910</accession>
<dbReference type="GO" id="GO:0008270">
    <property type="term" value="F:zinc ion binding"/>
    <property type="evidence" value="ECO:0007669"/>
    <property type="project" value="UniProtKB-KW"/>
</dbReference>
<dbReference type="InterPro" id="IPR001878">
    <property type="entry name" value="Znf_CCHC"/>
</dbReference>
<dbReference type="SUPFAM" id="SSF53098">
    <property type="entry name" value="Ribonuclease H-like"/>
    <property type="match status" value="1"/>
</dbReference>
<evidence type="ECO:0000256" key="1">
    <source>
        <dbReference type="PROSITE-ProRule" id="PRU00047"/>
    </source>
</evidence>
<gene>
    <name evidence="4" type="primary">X975_15193</name>
    <name evidence="4" type="ORF">TNCV_4321211</name>
</gene>
<feature type="domain" description="Integrase catalytic" evidence="3">
    <location>
        <begin position="860"/>
        <end position="1045"/>
    </location>
</feature>
<dbReference type="InterPro" id="IPR001584">
    <property type="entry name" value="Integrase_cat-core"/>
</dbReference>
<dbReference type="InterPro" id="IPR040676">
    <property type="entry name" value="DUF5641"/>
</dbReference>
<keyword evidence="1" id="KW-0863">Zinc-finger</keyword>
<dbReference type="SMART" id="SM00343">
    <property type="entry name" value="ZnF_C2HC"/>
    <property type="match status" value="1"/>
</dbReference>
<dbReference type="PANTHER" id="PTHR47331:SF1">
    <property type="entry name" value="GAG-LIKE PROTEIN"/>
    <property type="match status" value="1"/>
</dbReference>
<organism evidence="4 5">
    <name type="scientific">Trichonephila clavipes</name>
    <name type="common">Golden silk orbweaver</name>
    <name type="synonym">Nephila clavipes</name>
    <dbReference type="NCBI Taxonomy" id="2585209"/>
    <lineage>
        <taxon>Eukaryota</taxon>
        <taxon>Metazoa</taxon>
        <taxon>Ecdysozoa</taxon>
        <taxon>Arthropoda</taxon>
        <taxon>Chelicerata</taxon>
        <taxon>Arachnida</taxon>
        <taxon>Araneae</taxon>
        <taxon>Araneomorphae</taxon>
        <taxon>Entelegynae</taxon>
        <taxon>Araneoidea</taxon>
        <taxon>Nephilidae</taxon>
        <taxon>Trichonephila</taxon>
    </lineage>
</organism>
<keyword evidence="1" id="KW-0479">Metal-binding</keyword>
<keyword evidence="4" id="KW-0548">Nucleotidyltransferase</keyword>
<dbReference type="PROSITE" id="PS50158">
    <property type="entry name" value="ZF_CCHC"/>
    <property type="match status" value="1"/>
</dbReference>
<dbReference type="Gene3D" id="3.30.420.10">
    <property type="entry name" value="Ribonuclease H-like superfamily/Ribonuclease H"/>
    <property type="match status" value="1"/>
</dbReference>
<dbReference type="GO" id="GO:0015074">
    <property type="term" value="P:DNA integration"/>
    <property type="evidence" value="ECO:0007669"/>
    <property type="project" value="InterPro"/>
</dbReference>
<feature type="domain" description="CCHC-type" evidence="2">
    <location>
        <begin position="357"/>
        <end position="371"/>
    </location>
</feature>
<dbReference type="InterPro" id="IPR043502">
    <property type="entry name" value="DNA/RNA_pol_sf"/>
</dbReference>
<keyword evidence="4" id="KW-0695">RNA-directed DNA polymerase</keyword>
<keyword evidence="1" id="KW-0862">Zinc</keyword>
<evidence type="ECO:0000259" key="3">
    <source>
        <dbReference type="PROSITE" id="PS50994"/>
    </source>
</evidence>
<name>A0A8X6V910_TRICX</name>
<evidence type="ECO:0000313" key="4">
    <source>
        <dbReference type="EMBL" id="GFY09442.1"/>
    </source>
</evidence>
<dbReference type="EMBL" id="BMAU01021290">
    <property type="protein sequence ID" value="GFY09442.1"/>
    <property type="molecule type" value="Genomic_DNA"/>
</dbReference>
<keyword evidence="4" id="KW-0808">Transferase</keyword>
<dbReference type="GO" id="GO:0042575">
    <property type="term" value="C:DNA polymerase complex"/>
    <property type="evidence" value="ECO:0007669"/>
    <property type="project" value="UniProtKB-ARBA"/>
</dbReference>
<evidence type="ECO:0000259" key="2">
    <source>
        <dbReference type="PROSITE" id="PS50158"/>
    </source>
</evidence>
<dbReference type="InterPro" id="IPR012337">
    <property type="entry name" value="RNaseH-like_sf"/>
</dbReference>
<dbReference type="PROSITE" id="PS50994">
    <property type="entry name" value="INTEGRASE"/>
    <property type="match status" value="1"/>
</dbReference>
<dbReference type="Pfam" id="PF03564">
    <property type="entry name" value="DUF1759"/>
    <property type="match status" value="1"/>
</dbReference>
<dbReference type="GO" id="GO:0003964">
    <property type="term" value="F:RNA-directed DNA polymerase activity"/>
    <property type="evidence" value="ECO:0007669"/>
    <property type="project" value="UniProtKB-KW"/>
</dbReference>
<dbReference type="AlphaFoldDB" id="A0A8X6V910"/>
<keyword evidence="5" id="KW-1185">Reference proteome</keyword>
<evidence type="ECO:0000313" key="5">
    <source>
        <dbReference type="Proteomes" id="UP000887159"/>
    </source>
</evidence>
<reference evidence="4" key="1">
    <citation type="submission" date="2020-08" db="EMBL/GenBank/DDBJ databases">
        <title>Multicomponent nature underlies the extraordinary mechanical properties of spider dragline silk.</title>
        <authorList>
            <person name="Kono N."/>
            <person name="Nakamura H."/>
            <person name="Mori M."/>
            <person name="Yoshida Y."/>
            <person name="Ohtoshi R."/>
            <person name="Malay A.D."/>
            <person name="Moran D.A.P."/>
            <person name="Tomita M."/>
            <person name="Numata K."/>
            <person name="Arakawa K."/>
        </authorList>
    </citation>
    <scope>NUCLEOTIDE SEQUENCE</scope>
</reference>
<dbReference type="Pfam" id="PF18701">
    <property type="entry name" value="DUF5641"/>
    <property type="match status" value="1"/>
</dbReference>
<dbReference type="GO" id="GO:0003676">
    <property type="term" value="F:nucleic acid binding"/>
    <property type="evidence" value="ECO:0007669"/>
    <property type="project" value="InterPro"/>
</dbReference>
<comment type="caution">
    <text evidence="4">The sequence shown here is derived from an EMBL/GenBank/DDBJ whole genome shotgun (WGS) entry which is preliminary data.</text>
</comment>
<dbReference type="SUPFAM" id="SSF56672">
    <property type="entry name" value="DNA/RNA polymerases"/>
    <property type="match status" value="1"/>
</dbReference>
<sequence>MVLATESRETETLSKNEVNALYKQLQDKFSRLETIQEEISDLLLTSHDLKDTYQEDFSKAEEYRDKFCQIFSILEASQEQKILVSEENNSVQKRKFKLPKLELRKFSGEPKDYLAFWSQFEKIHMDATIAEDKFQYLLQCLVPDSKAARLVSSFPPTKNNYLKAITQLKERFGRDELLVQIYVRDLLSILMKNAAGRIKGDLSELYDLLESKLMALESLGRTKEKFAEFLEPLVESCLPENVLRAWERSRFVEDSSPQDSARSLDKLLCFLRNEVQSEMIKLARTGLGASRVSHPRSHPDEADCSTAAALVNFQDNSGRRNFRCIFCDKPHNSSECFSARKLPLEEKRKLLVQKHACFRCLKTGHVSRSCKHKVKCLSCDKNHYTIMCADKESAKSNDENTVVSSSVLSNQSVNETVYLQTLVLRIEHNDTYAHSIEVLSQKKICGFVPKIVDIHTLQELKEKNITLSDLEAKEHDIELLLGADVIGNILTDNSLKLSSGVTVVQTKFGYTVIGKTNTIHNSLCNNVVSLHCANFTVTDLWNLEAIGITDPTEDAKRKHAHFDFLNQFKENLSVLPDGRYQLPLPFKFETQLPNNKSATFKRHQRMCQRIDEQNLLNEYEVVFRQWEDLQIIEEVPKTEVDNFGYYLPHRPVMKQASQTMKIRPVFDASARHKSQPSLNDCLNRGPNLFELIPDIIDRFRLYPIGLSSDIEKAFLQLSIIPEHRDYLRVFLPNVEESKIYRHCRVVFGICSSPFQLSACIDHLLENSPARFDDATQKLKHSFYVDNCLTGVTDIKEQESFISKAIEVMARGCFNLRGWESNVPGVGEISKRNVLAMVHKIFDPLGILSPTTLLPKEGPSWLLEPPSNWPIDRLACETSEVEREKRKVRLCNLVAVEGEIPWAVHLELTSSLSTDAFLLSLRRFIARRERPRVIYSDNGTNFRGAHGELSGIDWEKVLKLATIQRIIWKFNPPTAAWWGGWWERLVRVLKELLRRTLGNAILTTEELQTVLCDCESVIKSRPLTYLSENSDDLVPLSPAMFLVENRNLDVPDIDYRDTVNLRKRVRYRQKLLNDLRHRFRKEYLGLLIQNKNKNGPLSEVRLGEIVLIADDIKKRMHWPLAKVIRLIPGKDGKIRTVELKTRTGTMLRPIQRVYPLEVQSTETPNDPLNDCTITNPISSISSDNLSDPNDSSNVLPRVSKYGRVIKVPEKLDLFNQVLYVFESK</sequence>
<dbReference type="PANTHER" id="PTHR47331">
    <property type="entry name" value="PHD-TYPE DOMAIN-CONTAINING PROTEIN"/>
    <property type="match status" value="1"/>
</dbReference>
<protein>
    <submittedName>
        <fullName evidence="4">Putative RNA-directed DNA polymerase from transposon X-element</fullName>
    </submittedName>
</protein>
<dbReference type="InterPro" id="IPR005312">
    <property type="entry name" value="DUF1759"/>
</dbReference>
<dbReference type="Proteomes" id="UP000887159">
    <property type="component" value="Unassembled WGS sequence"/>
</dbReference>
<dbReference type="InterPro" id="IPR036397">
    <property type="entry name" value="RNaseH_sf"/>
</dbReference>
<proteinExistence type="predicted"/>